<dbReference type="AlphaFoldDB" id="A0A2S3ZAI7"/>
<proteinExistence type="predicted"/>
<evidence type="ECO:0000313" key="2">
    <source>
        <dbReference type="EMBL" id="POH70786.1"/>
    </source>
</evidence>
<protein>
    <submittedName>
        <fullName evidence="1">Uncharacterized protein</fullName>
    </submittedName>
</protein>
<accession>A0A2S3ZAI7</accession>
<name>A0A2S3ZAI7_9MICO</name>
<accession>A0A2S3ZNS9</accession>
<sequence length="94" mass="10158">MDDTNCPHPLSKRDAAALVGVLANLEGLVWMAGLDDHSVQTLLHRLASDGIAAPLSEGADPRYNVRQALNDLNQQLRYALGEYDSPHSSAPVPR</sequence>
<dbReference type="OrthoDB" id="5117155at2"/>
<dbReference type="Proteomes" id="UP000237104">
    <property type="component" value="Unassembled WGS sequence"/>
</dbReference>
<reference evidence="3 4" key="1">
    <citation type="submission" date="2018-01" db="EMBL/GenBank/DDBJ databases">
        <title>Cryobacterium sp. nov., from glaciers in China.</title>
        <authorList>
            <person name="Liu Q."/>
            <person name="Xin Y.-H."/>
        </authorList>
    </citation>
    <scope>NUCLEOTIDE SEQUENCE [LARGE SCALE GENOMIC DNA]</scope>
    <source>
        <strain evidence="2 3">TMB1-8</strain>
        <strain evidence="1 4">TMN-42</strain>
    </source>
</reference>
<gene>
    <name evidence="2" type="ORF">C3B59_03710</name>
    <name evidence="1" type="ORF">C3B61_17120</name>
</gene>
<dbReference type="EMBL" id="PPXF01000014">
    <property type="protein sequence ID" value="POH70786.1"/>
    <property type="molecule type" value="Genomic_DNA"/>
</dbReference>
<keyword evidence="4" id="KW-1185">Reference proteome</keyword>
<dbReference type="EMBL" id="PPXD01000026">
    <property type="protein sequence ID" value="POH62566.1"/>
    <property type="molecule type" value="Genomic_DNA"/>
</dbReference>
<evidence type="ECO:0000313" key="1">
    <source>
        <dbReference type="EMBL" id="POH62566.1"/>
    </source>
</evidence>
<evidence type="ECO:0000313" key="4">
    <source>
        <dbReference type="Proteomes" id="UP000237340"/>
    </source>
</evidence>
<evidence type="ECO:0000313" key="3">
    <source>
        <dbReference type="Proteomes" id="UP000237104"/>
    </source>
</evidence>
<organism evidence="1 4">
    <name type="scientific">Cryobacterium zongtaii</name>
    <dbReference type="NCBI Taxonomy" id="1259217"/>
    <lineage>
        <taxon>Bacteria</taxon>
        <taxon>Bacillati</taxon>
        <taxon>Actinomycetota</taxon>
        <taxon>Actinomycetes</taxon>
        <taxon>Micrococcales</taxon>
        <taxon>Microbacteriaceae</taxon>
        <taxon>Cryobacterium</taxon>
    </lineage>
</organism>
<dbReference type="Proteomes" id="UP000237340">
    <property type="component" value="Unassembled WGS sequence"/>
</dbReference>
<comment type="caution">
    <text evidence="1">The sequence shown here is derived from an EMBL/GenBank/DDBJ whole genome shotgun (WGS) entry which is preliminary data.</text>
</comment>
<dbReference type="RefSeq" id="WP_088456858.1">
    <property type="nucleotide sequence ID" value="NZ_PPXD01000026.1"/>
</dbReference>